<dbReference type="PROSITE" id="PS51257">
    <property type="entry name" value="PROKAR_LIPOPROTEIN"/>
    <property type="match status" value="1"/>
</dbReference>
<organism evidence="3 4">
    <name type="scientific">Sagittula stellata (strain ATCC 700073 / DSM 11524 / E-37)</name>
    <dbReference type="NCBI Taxonomy" id="388399"/>
    <lineage>
        <taxon>Bacteria</taxon>
        <taxon>Pseudomonadati</taxon>
        <taxon>Pseudomonadota</taxon>
        <taxon>Alphaproteobacteria</taxon>
        <taxon>Rhodobacterales</taxon>
        <taxon>Roseobacteraceae</taxon>
        <taxon>Sagittula</taxon>
    </lineage>
</organism>
<gene>
    <name evidence="3" type="ORF">SSE37_11804</name>
</gene>
<keyword evidence="4" id="KW-1185">Reference proteome</keyword>
<keyword evidence="2" id="KW-0732">Signal</keyword>
<feature type="compositionally biased region" description="Polar residues" evidence="1">
    <location>
        <begin position="65"/>
        <end position="74"/>
    </location>
</feature>
<name>A3K3W3_SAGS3</name>
<dbReference type="RefSeq" id="WP_005859140.1">
    <property type="nucleotide sequence ID" value="NZ_AAYA01000006.1"/>
</dbReference>
<dbReference type="eggNOG" id="ENOG50319MP">
    <property type="taxonomic scope" value="Bacteria"/>
</dbReference>
<dbReference type="Pfam" id="PF11233">
    <property type="entry name" value="DUF3035"/>
    <property type="match status" value="1"/>
</dbReference>
<dbReference type="AlphaFoldDB" id="A3K3W3"/>
<evidence type="ECO:0008006" key="5">
    <source>
        <dbReference type="Google" id="ProtNLM"/>
    </source>
</evidence>
<accession>A3K3W3</accession>
<feature type="compositionally biased region" description="Basic and acidic residues" evidence="1">
    <location>
        <begin position="25"/>
        <end position="34"/>
    </location>
</feature>
<feature type="signal peptide" evidence="2">
    <location>
        <begin position="1"/>
        <end position="17"/>
    </location>
</feature>
<dbReference type="EMBL" id="AAYA01000006">
    <property type="protein sequence ID" value="EBA08227.1"/>
    <property type="molecule type" value="Genomic_DNA"/>
</dbReference>
<reference evidence="3 4" key="1">
    <citation type="submission" date="2006-06" db="EMBL/GenBank/DDBJ databases">
        <authorList>
            <person name="Moran M.A."/>
            <person name="Ferriera S."/>
            <person name="Johnson J."/>
            <person name="Kravitz S."/>
            <person name="Beeson K."/>
            <person name="Sutton G."/>
            <person name="Rogers Y.-H."/>
            <person name="Friedman R."/>
            <person name="Frazier M."/>
            <person name="Venter J.C."/>
        </authorList>
    </citation>
    <scope>NUCLEOTIDE SEQUENCE [LARGE SCALE GENOMIC DNA]</scope>
    <source>
        <strain evidence="3 4">E-37</strain>
    </source>
</reference>
<evidence type="ECO:0000313" key="3">
    <source>
        <dbReference type="EMBL" id="EBA08227.1"/>
    </source>
</evidence>
<feature type="chain" id="PRO_5002654851" description="Lipoprotein" evidence="2">
    <location>
        <begin position="18"/>
        <end position="178"/>
    </location>
</feature>
<dbReference type="InterPro" id="IPR021395">
    <property type="entry name" value="DUF3035"/>
</dbReference>
<proteinExistence type="predicted"/>
<comment type="caution">
    <text evidence="3">The sequence shown here is derived from an EMBL/GenBank/DDBJ whole genome shotgun (WGS) entry which is preliminary data.</text>
</comment>
<dbReference type="Proteomes" id="UP000005713">
    <property type="component" value="Unassembled WGS sequence"/>
</dbReference>
<evidence type="ECO:0000256" key="2">
    <source>
        <dbReference type="SAM" id="SignalP"/>
    </source>
</evidence>
<protein>
    <recommendedName>
        <fullName evidence="5">Lipoprotein</fullName>
    </recommendedName>
</protein>
<evidence type="ECO:0000313" key="4">
    <source>
        <dbReference type="Proteomes" id="UP000005713"/>
    </source>
</evidence>
<feature type="region of interest" description="Disordered" evidence="1">
    <location>
        <begin position="24"/>
        <end position="78"/>
    </location>
</feature>
<sequence length="178" mass="19132">MMRVAHLAIIVMTGALALSACSRSGEPKPLHDLRSNSGEPEEFAIVPNKPLTMPQTFAELPQPTPGNANRTDPTPQADAVAALGGNPAALQPGAAGAIGGGDAALVQQASRYGRDSAVRQTLASEDQQYRRGKGRFSWSIVPRDDYDRAYRRQKLDPYAWLNRYRRAGARTPTAPPAP</sequence>
<evidence type="ECO:0000256" key="1">
    <source>
        <dbReference type="SAM" id="MobiDB-lite"/>
    </source>
</evidence>